<reference evidence="1 2" key="1">
    <citation type="journal article" date="2018" name="Sci. Rep.">
        <title>Rhizobium tumorigenes sp. nov., a novel plant tumorigenic bacterium isolated from cane gall tumors on thornless blackberry.</title>
        <authorList>
            <person name="Kuzmanovi N."/>
            <person name="Smalla K."/>
            <person name="Gronow S."/>
            <person name="PuBawska J."/>
        </authorList>
    </citation>
    <scope>NUCLEOTIDE SEQUENCE [LARGE SCALE GENOMIC DNA]</scope>
    <source>
        <strain evidence="1 2">1078</strain>
    </source>
</reference>
<dbReference type="EMBL" id="CP117255">
    <property type="protein sequence ID" value="WFR94449.1"/>
    <property type="molecule type" value="Genomic_DNA"/>
</dbReference>
<gene>
    <name evidence="1" type="ORF">PR017_11470</name>
</gene>
<protein>
    <submittedName>
        <fullName evidence="1">OsmC family protein</fullName>
    </submittedName>
</protein>
<dbReference type="InterPro" id="IPR003718">
    <property type="entry name" value="OsmC/Ohr_fam"/>
</dbReference>
<accession>A0AAF1KVM6</accession>
<reference evidence="2" key="2">
    <citation type="journal article" date="2023" name="MicrobiologyOpen">
        <title>Genomics of the tumorigenes clade of the family Rhizobiaceae and description of Rhizobium rhododendri sp. nov.</title>
        <authorList>
            <person name="Kuzmanovic N."/>
            <person name="diCenzo G.C."/>
            <person name="Bunk B."/>
            <person name="Sproeer C."/>
            <person name="Fruehling A."/>
            <person name="Neumann-Schaal M."/>
            <person name="Overmann J."/>
            <person name="Smalla K."/>
        </authorList>
    </citation>
    <scope>NUCLEOTIDE SEQUENCE [LARGE SCALE GENOMIC DNA]</scope>
    <source>
        <strain evidence="2">1078</strain>
    </source>
</reference>
<dbReference type="InterPro" id="IPR036102">
    <property type="entry name" value="OsmC/Ohrsf"/>
</dbReference>
<dbReference type="Pfam" id="PF02566">
    <property type="entry name" value="OsmC"/>
    <property type="match status" value="1"/>
</dbReference>
<dbReference type="Gene3D" id="3.30.300.20">
    <property type="match status" value="1"/>
</dbReference>
<evidence type="ECO:0000313" key="1">
    <source>
        <dbReference type="EMBL" id="WFR94449.1"/>
    </source>
</evidence>
<organism evidence="1 2">
    <name type="scientific">Rhizobium tumorigenes</name>
    <dbReference type="NCBI Taxonomy" id="2041385"/>
    <lineage>
        <taxon>Bacteria</taxon>
        <taxon>Pseudomonadati</taxon>
        <taxon>Pseudomonadota</taxon>
        <taxon>Alphaproteobacteria</taxon>
        <taxon>Hyphomicrobiales</taxon>
        <taxon>Rhizobiaceae</taxon>
        <taxon>Rhizobium/Agrobacterium group</taxon>
        <taxon>Rhizobium</taxon>
    </lineage>
</organism>
<dbReference type="InterPro" id="IPR015946">
    <property type="entry name" value="KH_dom-like_a/b"/>
</dbReference>
<name>A0AAF1KVM6_9HYPH</name>
<proteinExistence type="predicted"/>
<dbReference type="KEGG" id="rtu:PR017_11470"/>
<dbReference type="AlphaFoldDB" id="A0AAF1KVM6"/>
<dbReference type="RefSeq" id="WP_111222441.1">
    <property type="nucleotide sequence ID" value="NZ_CP117255.1"/>
</dbReference>
<dbReference type="Proteomes" id="UP000249499">
    <property type="component" value="Chromosome"/>
</dbReference>
<sequence length="142" mass="14761">MVALKGKERQTGAKAVLGRTGFPQVTSVTGGEINVVTAPSQVGFNPLDLLYASLSACLVLSARMAAGQMGVLDKLSEVTAEVTGQKASSGVSRVETFQIVFTIKGDFDDKTRNAIAHAAEGEICTVSNTIRGNPEFSTVVVG</sequence>
<evidence type="ECO:0000313" key="2">
    <source>
        <dbReference type="Proteomes" id="UP000249499"/>
    </source>
</evidence>
<dbReference type="SUPFAM" id="SSF82784">
    <property type="entry name" value="OsmC-like"/>
    <property type="match status" value="1"/>
</dbReference>
<keyword evidence="2" id="KW-1185">Reference proteome</keyword>